<sequence>MTTTFKRAVAHVGSSDVQTDNQTKLRLYALYKIATVSQRPIEGSRPGMLDFTGRAKWDAWDRQGAEEGMDAAAAQAAYVELARDRFDFRIDNDDDDDSMQRGGGAKSGSTESVQRKRQPKKEQMVGVSMMADDFVDEAPLSRIHELALEGDATALEAFLARNSSSTTTDLNVRDSYGYTPLHLATDRGQTEAVKVLLGAGADRSLKDDDGNTALDLARLAEHSDIVALLT</sequence>
<dbReference type="InterPro" id="IPR000582">
    <property type="entry name" value="Acyl-CoA-binding_protein"/>
</dbReference>
<dbReference type="PANTHER" id="PTHR24119">
    <property type="entry name" value="ACYL-COA-BINDING DOMAIN-CONTAINING PROTEIN 6"/>
    <property type="match status" value="1"/>
</dbReference>
<keyword evidence="3" id="KW-0446">Lipid-binding</keyword>
<evidence type="ECO:0000256" key="4">
    <source>
        <dbReference type="PROSITE-ProRule" id="PRU00023"/>
    </source>
</evidence>
<dbReference type="SUPFAM" id="SSF47027">
    <property type="entry name" value="Acyl-CoA binding protein"/>
    <property type="match status" value="1"/>
</dbReference>
<dbReference type="Proteomes" id="UP000237144">
    <property type="component" value="Unassembled WGS sequence"/>
</dbReference>
<dbReference type="InterPro" id="IPR036770">
    <property type="entry name" value="Ankyrin_rpt-contain_sf"/>
</dbReference>
<dbReference type="PROSITE" id="PS50088">
    <property type="entry name" value="ANK_REPEAT"/>
    <property type="match status" value="1"/>
</dbReference>
<evidence type="ECO:0000313" key="7">
    <source>
        <dbReference type="EMBL" id="POY75698.1"/>
    </source>
</evidence>
<keyword evidence="1" id="KW-0677">Repeat</keyword>
<dbReference type="Gene3D" id="1.25.40.20">
    <property type="entry name" value="Ankyrin repeat-containing domain"/>
    <property type="match status" value="1"/>
</dbReference>
<dbReference type="GO" id="GO:0000062">
    <property type="term" value="F:fatty-acyl-CoA binding"/>
    <property type="evidence" value="ECO:0007669"/>
    <property type="project" value="InterPro"/>
</dbReference>
<gene>
    <name evidence="7" type="ORF">BMF94_1321</name>
</gene>
<evidence type="ECO:0000259" key="6">
    <source>
        <dbReference type="PROSITE" id="PS51228"/>
    </source>
</evidence>
<name>A0A2S5BG02_9BASI</name>
<feature type="repeat" description="ANK" evidence="4">
    <location>
        <begin position="176"/>
        <end position="208"/>
    </location>
</feature>
<dbReference type="Pfam" id="PF12796">
    <property type="entry name" value="Ank_2"/>
    <property type="match status" value="1"/>
</dbReference>
<proteinExistence type="predicted"/>
<keyword evidence="2 4" id="KW-0040">ANK repeat</keyword>
<dbReference type="Pfam" id="PF00887">
    <property type="entry name" value="ACBP"/>
    <property type="match status" value="1"/>
</dbReference>
<dbReference type="InterPro" id="IPR014352">
    <property type="entry name" value="FERM/acyl-CoA-bd_prot_sf"/>
</dbReference>
<dbReference type="SMART" id="SM00248">
    <property type="entry name" value="ANK"/>
    <property type="match status" value="1"/>
</dbReference>
<feature type="region of interest" description="Disordered" evidence="5">
    <location>
        <begin position="90"/>
        <end position="124"/>
    </location>
</feature>
<evidence type="ECO:0000256" key="3">
    <source>
        <dbReference type="ARBA" id="ARBA00023121"/>
    </source>
</evidence>
<dbReference type="SUPFAM" id="SSF48403">
    <property type="entry name" value="Ankyrin repeat"/>
    <property type="match status" value="1"/>
</dbReference>
<dbReference type="EMBL" id="PJQD01000013">
    <property type="protein sequence ID" value="POY75698.1"/>
    <property type="molecule type" value="Genomic_DNA"/>
</dbReference>
<feature type="domain" description="ACB" evidence="6">
    <location>
        <begin position="1"/>
        <end position="91"/>
    </location>
</feature>
<protein>
    <recommendedName>
        <fullName evidence="6">ACB domain-containing protein</fullName>
    </recommendedName>
</protein>
<dbReference type="PROSITE" id="PS50297">
    <property type="entry name" value="ANK_REP_REGION"/>
    <property type="match status" value="1"/>
</dbReference>
<evidence type="ECO:0000256" key="5">
    <source>
        <dbReference type="SAM" id="MobiDB-lite"/>
    </source>
</evidence>
<dbReference type="InterPro" id="IPR035984">
    <property type="entry name" value="Acyl-CoA-binding_sf"/>
</dbReference>
<dbReference type="AlphaFoldDB" id="A0A2S5BG02"/>
<comment type="caution">
    <text evidence="7">The sequence shown here is derived from an EMBL/GenBank/DDBJ whole genome shotgun (WGS) entry which is preliminary data.</text>
</comment>
<dbReference type="Gene3D" id="1.20.80.10">
    <property type="match status" value="1"/>
</dbReference>
<evidence type="ECO:0000256" key="1">
    <source>
        <dbReference type="ARBA" id="ARBA00022737"/>
    </source>
</evidence>
<keyword evidence="8" id="KW-1185">Reference proteome</keyword>
<evidence type="ECO:0000313" key="8">
    <source>
        <dbReference type="Proteomes" id="UP000237144"/>
    </source>
</evidence>
<evidence type="ECO:0000256" key="2">
    <source>
        <dbReference type="ARBA" id="ARBA00023043"/>
    </source>
</evidence>
<dbReference type="InterPro" id="IPR002110">
    <property type="entry name" value="Ankyrin_rpt"/>
</dbReference>
<dbReference type="PROSITE" id="PS51228">
    <property type="entry name" value="ACB_2"/>
    <property type="match status" value="1"/>
</dbReference>
<dbReference type="PANTHER" id="PTHR24119:SF0">
    <property type="entry name" value="ACYL-COA-BINDING DOMAIN-CONTAINING PROTEIN 6"/>
    <property type="match status" value="1"/>
</dbReference>
<dbReference type="STRING" id="741276.A0A2S5BG02"/>
<accession>A0A2S5BG02</accession>
<reference evidence="7 8" key="1">
    <citation type="journal article" date="2018" name="Front. Microbiol.">
        <title>Prospects for Fungal Bioremediation of Acidic Radioactive Waste Sites: Characterization and Genome Sequence of Rhodotorula taiwanensis MD1149.</title>
        <authorList>
            <person name="Tkavc R."/>
            <person name="Matrosova V.Y."/>
            <person name="Grichenko O.E."/>
            <person name="Gostincar C."/>
            <person name="Volpe R.P."/>
            <person name="Klimenkova P."/>
            <person name="Gaidamakova E.K."/>
            <person name="Zhou C.E."/>
            <person name="Stewart B.J."/>
            <person name="Lyman M.G."/>
            <person name="Malfatti S.A."/>
            <person name="Rubinfeld B."/>
            <person name="Courtot M."/>
            <person name="Singh J."/>
            <person name="Dalgard C.L."/>
            <person name="Hamilton T."/>
            <person name="Frey K.G."/>
            <person name="Gunde-Cimerman N."/>
            <person name="Dugan L."/>
            <person name="Daly M.J."/>
        </authorList>
    </citation>
    <scope>NUCLEOTIDE SEQUENCE [LARGE SCALE GENOMIC DNA]</scope>
    <source>
        <strain evidence="7 8">MD1149</strain>
    </source>
</reference>
<dbReference type="OrthoDB" id="341259at2759"/>
<organism evidence="7 8">
    <name type="scientific">Rhodotorula taiwanensis</name>
    <dbReference type="NCBI Taxonomy" id="741276"/>
    <lineage>
        <taxon>Eukaryota</taxon>
        <taxon>Fungi</taxon>
        <taxon>Dikarya</taxon>
        <taxon>Basidiomycota</taxon>
        <taxon>Pucciniomycotina</taxon>
        <taxon>Microbotryomycetes</taxon>
        <taxon>Sporidiobolales</taxon>
        <taxon>Sporidiobolaceae</taxon>
        <taxon>Rhodotorula</taxon>
    </lineage>
</organism>